<dbReference type="Proteomes" id="UP000603640">
    <property type="component" value="Unassembled WGS sequence"/>
</dbReference>
<evidence type="ECO:0000313" key="1">
    <source>
        <dbReference type="EMBL" id="MBC5994015.1"/>
    </source>
</evidence>
<name>A0A923SPC8_9BACT</name>
<reference evidence="1" key="1">
    <citation type="submission" date="2020-08" db="EMBL/GenBank/DDBJ databases">
        <title>Pontibacter sp. SD6 16S ribosomal RNA gene Genome sequencing and assembly.</title>
        <authorList>
            <person name="Kang M."/>
        </authorList>
    </citation>
    <scope>NUCLEOTIDE SEQUENCE</scope>
    <source>
        <strain evidence="1">SD6</strain>
    </source>
</reference>
<dbReference type="EMBL" id="JACRVF010000004">
    <property type="protein sequence ID" value="MBC5994015.1"/>
    <property type="molecule type" value="Genomic_DNA"/>
</dbReference>
<evidence type="ECO:0000313" key="2">
    <source>
        <dbReference type="Proteomes" id="UP000603640"/>
    </source>
</evidence>
<gene>
    <name evidence="1" type="ORF">H8S84_14295</name>
</gene>
<sequence length="156" mass="17929">MEISISSKRALVAKALLSLSKIDFEMLKLKLQDSEEGLGWSPEECDIAELDYKRFLALKYAYPDEEVVPNQTVDKFWHYHILDTKAYARDCEQVFGYFVHHFPYFGMRGEQDLRDLHIAFADTTALYMQHFGEGYDSAKGGGRGKCRTACKPVKCK</sequence>
<organism evidence="1 2">
    <name type="scientific">Pontibacter cellulosilyticus</name>
    <dbReference type="NCBI Taxonomy" id="1720253"/>
    <lineage>
        <taxon>Bacteria</taxon>
        <taxon>Pseudomonadati</taxon>
        <taxon>Bacteroidota</taxon>
        <taxon>Cytophagia</taxon>
        <taxon>Cytophagales</taxon>
        <taxon>Hymenobacteraceae</taxon>
        <taxon>Pontibacter</taxon>
    </lineage>
</organism>
<dbReference type="AlphaFoldDB" id="A0A923SPC8"/>
<evidence type="ECO:0008006" key="3">
    <source>
        <dbReference type="Google" id="ProtNLM"/>
    </source>
</evidence>
<proteinExistence type="predicted"/>
<comment type="caution">
    <text evidence="1">The sequence shown here is derived from an EMBL/GenBank/DDBJ whole genome shotgun (WGS) entry which is preliminary data.</text>
</comment>
<keyword evidence="2" id="KW-1185">Reference proteome</keyword>
<accession>A0A923SPC8</accession>
<protein>
    <recommendedName>
        <fullName evidence="3">Glycine-rich domain-containing protein-like</fullName>
    </recommendedName>
</protein>
<dbReference type="RefSeq" id="WP_187068037.1">
    <property type="nucleotide sequence ID" value="NZ_JACRVF010000004.1"/>
</dbReference>